<dbReference type="Proteomes" id="UP000887013">
    <property type="component" value="Unassembled WGS sequence"/>
</dbReference>
<dbReference type="EMBL" id="BMAW01098500">
    <property type="protein sequence ID" value="GFS85113.1"/>
    <property type="molecule type" value="Genomic_DNA"/>
</dbReference>
<proteinExistence type="predicted"/>
<evidence type="ECO:0000313" key="1">
    <source>
        <dbReference type="EMBL" id="GFS85113.1"/>
    </source>
</evidence>
<name>A0A8X6MZ23_NEPPI</name>
<keyword evidence="2" id="KW-1185">Reference proteome</keyword>
<dbReference type="AlphaFoldDB" id="A0A8X6MZ23"/>
<protein>
    <submittedName>
        <fullName evidence="1">Uncharacterized protein</fullName>
    </submittedName>
</protein>
<comment type="caution">
    <text evidence="1">The sequence shown here is derived from an EMBL/GenBank/DDBJ whole genome shotgun (WGS) entry which is preliminary data.</text>
</comment>
<sequence>MVEMDHLHHVVSVLQQKELLIIGDLIYQPSDKKQLPSQVQHIIAISNDNLDKLADMANNIRLAADMSVSIQVVNNISSKSQVQCLLMDIEIE</sequence>
<organism evidence="1 2">
    <name type="scientific">Nephila pilipes</name>
    <name type="common">Giant wood spider</name>
    <name type="synonym">Nephila maculata</name>
    <dbReference type="NCBI Taxonomy" id="299642"/>
    <lineage>
        <taxon>Eukaryota</taxon>
        <taxon>Metazoa</taxon>
        <taxon>Ecdysozoa</taxon>
        <taxon>Arthropoda</taxon>
        <taxon>Chelicerata</taxon>
        <taxon>Arachnida</taxon>
        <taxon>Araneae</taxon>
        <taxon>Araneomorphae</taxon>
        <taxon>Entelegynae</taxon>
        <taxon>Araneoidea</taxon>
        <taxon>Nephilidae</taxon>
        <taxon>Nephila</taxon>
    </lineage>
</organism>
<gene>
    <name evidence="1" type="ORF">NPIL_554771</name>
</gene>
<evidence type="ECO:0000313" key="2">
    <source>
        <dbReference type="Proteomes" id="UP000887013"/>
    </source>
</evidence>
<accession>A0A8X6MZ23</accession>
<reference evidence="1" key="1">
    <citation type="submission" date="2020-08" db="EMBL/GenBank/DDBJ databases">
        <title>Multicomponent nature underlies the extraordinary mechanical properties of spider dragline silk.</title>
        <authorList>
            <person name="Kono N."/>
            <person name="Nakamura H."/>
            <person name="Mori M."/>
            <person name="Yoshida Y."/>
            <person name="Ohtoshi R."/>
            <person name="Malay A.D."/>
            <person name="Moran D.A.P."/>
            <person name="Tomita M."/>
            <person name="Numata K."/>
            <person name="Arakawa K."/>
        </authorList>
    </citation>
    <scope>NUCLEOTIDE SEQUENCE</scope>
</reference>